<dbReference type="KEGG" id="nfr:ERS450000_00205"/>
<name>A0A0H5NE21_NOCFR</name>
<dbReference type="Proteomes" id="UP000057820">
    <property type="component" value="Chromosome 1"/>
</dbReference>
<sequence>MRVTIEGVASTDVLERGEQTTVEWTDYLRGLVRAGLVRVVEWHHPAPVEVAQPDPDDAGAPEPEPVEQAAPKRARRRAADQE</sequence>
<feature type="compositionally biased region" description="Low complexity" evidence="1">
    <location>
        <begin position="60"/>
        <end position="71"/>
    </location>
</feature>
<dbReference type="EMBL" id="LN868938">
    <property type="protein sequence ID" value="CRY73569.1"/>
    <property type="molecule type" value="Genomic_DNA"/>
</dbReference>
<reference evidence="3" key="1">
    <citation type="submission" date="2015-03" db="EMBL/GenBank/DDBJ databases">
        <authorList>
            <consortium name="Pathogen Informatics"/>
        </authorList>
    </citation>
    <scope>NUCLEOTIDE SEQUENCE [LARGE SCALE GENOMIC DNA]</scope>
    <source>
        <strain evidence="3">NCTC11134</strain>
    </source>
</reference>
<organism evidence="2 3">
    <name type="scientific">Nocardia farcinica</name>
    <dbReference type="NCBI Taxonomy" id="37329"/>
    <lineage>
        <taxon>Bacteria</taxon>
        <taxon>Bacillati</taxon>
        <taxon>Actinomycetota</taxon>
        <taxon>Actinomycetes</taxon>
        <taxon>Mycobacteriales</taxon>
        <taxon>Nocardiaceae</taxon>
        <taxon>Nocardia</taxon>
    </lineage>
</organism>
<evidence type="ECO:0000313" key="2">
    <source>
        <dbReference type="EMBL" id="CRY73569.1"/>
    </source>
</evidence>
<feature type="region of interest" description="Disordered" evidence="1">
    <location>
        <begin position="46"/>
        <end position="82"/>
    </location>
</feature>
<gene>
    <name evidence="2" type="ORF">ERS450000_00205</name>
</gene>
<protein>
    <submittedName>
        <fullName evidence="2">Uncharacterized protein</fullName>
    </submittedName>
</protein>
<dbReference type="AlphaFoldDB" id="A0A0H5NE21"/>
<evidence type="ECO:0000313" key="3">
    <source>
        <dbReference type="Proteomes" id="UP000057820"/>
    </source>
</evidence>
<accession>A0A0H5NE21</accession>
<dbReference type="RefSeq" id="WP_139337563.1">
    <property type="nucleotide sequence ID" value="NZ_CP031418.1"/>
</dbReference>
<evidence type="ECO:0000256" key="1">
    <source>
        <dbReference type="SAM" id="MobiDB-lite"/>
    </source>
</evidence>
<proteinExistence type="predicted"/>